<dbReference type="InterPro" id="IPR013024">
    <property type="entry name" value="GGCT-like"/>
</dbReference>
<dbReference type="RefSeq" id="WP_088701436.1">
    <property type="nucleotide sequence ID" value="NZ_JPUA01000037.1"/>
</dbReference>
<sequence>MVWLKRLVTLSTVGLLSLAGWLWLTMLSPWFYDRPDELPTIEQRTHQVFVYGTLRYAPIRFVVMGSLGAPKEAVLEGYQRNGLDLSPQPGSRVEGLLLSVNAKELARLDRYERLGVRYERVALTLADGTRAWVYKRLSEQQNAFVAYTELPIALVL</sequence>
<dbReference type="Proteomes" id="UP000197334">
    <property type="component" value="Unassembled WGS sequence"/>
</dbReference>
<dbReference type="Pfam" id="PF06094">
    <property type="entry name" value="GGACT"/>
    <property type="match status" value="1"/>
</dbReference>
<comment type="caution">
    <text evidence="2">The sequence shown here is derived from an EMBL/GenBank/DDBJ whole genome shotgun (WGS) entry which is preliminary data.</text>
</comment>
<organism evidence="2 3">
    <name type="scientific">Halomonas campaniensis</name>
    <dbReference type="NCBI Taxonomy" id="213554"/>
    <lineage>
        <taxon>Bacteria</taxon>
        <taxon>Pseudomonadati</taxon>
        <taxon>Pseudomonadota</taxon>
        <taxon>Gammaproteobacteria</taxon>
        <taxon>Oceanospirillales</taxon>
        <taxon>Halomonadaceae</taxon>
        <taxon>Halomonas</taxon>
    </lineage>
</organism>
<accession>A0A246RX28</accession>
<dbReference type="OrthoDB" id="7852375at2"/>
<evidence type="ECO:0000259" key="1">
    <source>
        <dbReference type="Pfam" id="PF06094"/>
    </source>
</evidence>
<dbReference type="SUPFAM" id="SSF110857">
    <property type="entry name" value="Gamma-glutamyl cyclotransferase-like"/>
    <property type="match status" value="1"/>
</dbReference>
<dbReference type="CDD" id="cd06661">
    <property type="entry name" value="GGCT_like"/>
    <property type="match status" value="1"/>
</dbReference>
<protein>
    <recommendedName>
        <fullName evidence="1">Gamma-glutamylcyclotransferase AIG2-like domain-containing protein</fullName>
    </recommendedName>
</protein>
<proteinExistence type="predicted"/>
<dbReference type="InterPro" id="IPR036568">
    <property type="entry name" value="GGCT-like_sf"/>
</dbReference>
<feature type="domain" description="Gamma-glutamylcyclotransferase AIG2-like" evidence="1">
    <location>
        <begin position="48"/>
        <end position="138"/>
    </location>
</feature>
<keyword evidence="3" id="KW-1185">Reference proteome</keyword>
<dbReference type="AlphaFoldDB" id="A0A246RX28"/>
<evidence type="ECO:0000313" key="2">
    <source>
        <dbReference type="EMBL" id="OWV28135.1"/>
    </source>
</evidence>
<evidence type="ECO:0000313" key="3">
    <source>
        <dbReference type="Proteomes" id="UP000197334"/>
    </source>
</evidence>
<reference evidence="2 3" key="1">
    <citation type="submission" date="2014-08" db="EMBL/GenBank/DDBJ databases">
        <title>Draft genome sequence of a novel L-asparaginase producing marine bacterium, Halomonas campaniensis.</title>
        <authorList>
            <person name="Sundarakrishnan B."/>
            <person name="Moushumi Priya A."/>
            <person name="Raman G."/>
            <person name="Sakthivel N."/>
            <person name="Park S."/>
            <person name="Jayachandran S."/>
        </authorList>
    </citation>
    <scope>NUCLEOTIDE SEQUENCE [LARGE SCALE GENOMIC DNA]</scope>
    <source>
        <strain evidence="2 3">SK03</strain>
    </source>
</reference>
<gene>
    <name evidence="2" type="ORF">JI62_17485</name>
</gene>
<name>A0A246RX28_9GAMM</name>
<dbReference type="Gene3D" id="3.10.490.10">
    <property type="entry name" value="Gamma-glutamyl cyclotransferase-like"/>
    <property type="match status" value="1"/>
</dbReference>
<dbReference type="EMBL" id="JPUA01000037">
    <property type="protein sequence ID" value="OWV28135.1"/>
    <property type="molecule type" value="Genomic_DNA"/>
</dbReference>
<dbReference type="InterPro" id="IPR009288">
    <property type="entry name" value="AIG2-like_dom"/>
</dbReference>